<sequence length="101" mass="11587">MFGFNKMVIELKKIGTTLISRQTGKEAFLAIQPILQNLKSDEKVEIDFEGVMTFSPSWGAEFLMPLFKKYGQNLILKNTHNGSVQSTLEFLEQIENIKFKK</sequence>
<comment type="caution">
    <text evidence="2">The sequence shown here is derived from an EMBL/GenBank/DDBJ whole genome shotgun (WGS) entry which is preliminary data.</text>
</comment>
<evidence type="ECO:0000313" key="2">
    <source>
        <dbReference type="EMBL" id="OGZ87736.1"/>
    </source>
</evidence>
<dbReference type="EMBL" id="MHPU01000039">
    <property type="protein sequence ID" value="OGZ87736.1"/>
    <property type="molecule type" value="Genomic_DNA"/>
</dbReference>
<accession>A0A1G2JKR3</accession>
<feature type="domain" description="DUF4325" evidence="1">
    <location>
        <begin position="34"/>
        <end position="78"/>
    </location>
</feature>
<dbReference type="InterPro" id="IPR025474">
    <property type="entry name" value="DUF4325"/>
</dbReference>
<name>A0A1G2JKR3_9BACT</name>
<dbReference type="Proteomes" id="UP000178935">
    <property type="component" value="Unassembled WGS sequence"/>
</dbReference>
<protein>
    <recommendedName>
        <fullName evidence="1">DUF4325 domain-containing protein</fullName>
    </recommendedName>
</protein>
<gene>
    <name evidence="2" type="ORF">A2561_03530</name>
</gene>
<proteinExistence type="predicted"/>
<evidence type="ECO:0000313" key="3">
    <source>
        <dbReference type="Proteomes" id="UP000178935"/>
    </source>
</evidence>
<evidence type="ECO:0000259" key="1">
    <source>
        <dbReference type="Pfam" id="PF14213"/>
    </source>
</evidence>
<dbReference type="Pfam" id="PF14213">
    <property type="entry name" value="DUF4325"/>
    <property type="match status" value="1"/>
</dbReference>
<dbReference type="AlphaFoldDB" id="A0A1G2JKR3"/>
<reference evidence="2 3" key="1">
    <citation type="journal article" date="2016" name="Nat. Commun.">
        <title>Thousands of microbial genomes shed light on interconnected biogeochemical processes in an aquifer system.</title>
        <authorList>
            <person name="Anantharaman K."/>
            <person name="Brown C.T."/>
            <person name="Hug L.A."/>
            <person name="Sharon I."/>
            <person name="Castelle C.J."/>
            <person name="Probst A.J."/>
            <person name="Thomas B.C."/>
            <person name="Singh A."/>
            <person name="Wilkins M.J."/>
            <person name="Karaoz U."/>
            <person name="Brodie E.L."/>
            <person name="Williams K.H."/>
            <person name="Hubbard S.S."/>
            <person name="Banfield J.F."/>
        </authorList>
    </citation>
    <scope>NUCLEOTIDE SEQUENCE [LARGE SCALE GENOMIC DNA]</scope>
</reference>
<organism evidence="2 3">
    <name type="scientific">Candidatus Staskawiczbacteria bacterium RIFOXYD1_FULL_32_13</name>
    <dbReference type="NCBI Taxonomy" id="1802234"/>
    <lineage>
        <taxon>Bacteria</taxon>
        <taxon>Candidatus Staskawicziibacteriota</taxon>
    </lineage>
</organism>